<evidence type="ECO:0000313" key="2">
    <source>
        <dbReference type="EMBL" id="GAA1503804.1"/>
    </source>
</evidence>
<keyword evidence="1" id="KW-0472">Membrane</keyword>
<reference evidence="2 3" key="1">
    <citation type="journal article" date="2019" name="Int. J. Syst. Evol. Microbiol.">
        <title>The Global Catalogue of Microorganisms (GCM) 10K type strain sequencing project: providing services to taxonomists for standard genome sequencing and annotation.</title>
        <authorList>
            <consortium name="The Broad Institute Genomics Platform"/>
            <consortium name="The Broad Institute Genome Sequencing Center for Infectious Disease"/>
            <person name="Wu L."/>
            <person name="Ma J."/>
        </authorList>
    </citation>
    <scope>NUCLEOTIDE SEQUENCE [LARGE SCALE GENOMIC DNA]</scope>
    <source>
        <strain evidence="2 3">JCM 14283</strain>
    </source>
</reference>
<evidence type="ECO:0000313" key="3">
    <source>
        <dbReference type="Proteomes" id="UP001501285"/>
    </source>
</evidence>
<protein>
    <recommendedName>
        <fullName evidence="4">Secreted protein</fullName>
    </recommendedName>
</protein>
<gene>
    <name evidence="2" type="ORF">GCM10009740_39340</name>
</gene>
<comment type="caution">
    <text evidence="2">The sequence shown here is derived from an EMBL/GenBank/DDBJ whole genome shotgun (WGS) entry which is preliminary data.</text>
</comment>
<feature type="transmembrane region" description="Helical" evidence="1">
    <location>
        <begin position="20"/>
        <end position="42"/>
    </location>
</feature>
<accession>A0ABN1ZT43</accession>
<keyword evidence="1" id="KW-1133">Transmembrane helix</keyword>
<dbReference type="EMBL" id="BAAANB010000163">
    <property type="protein sequence ID" value="GAA1503804.1"/>
    <property type="molecule type" value="Genomic_DNA"/>
</dbReference>
<organism evidence="2 3">
    <name type="scientific">Terrabacter terrae</name>
    <dbReference type="NCBI Taxonomy" id="318434"/>
    <lineage>
        <taxon>Bacteria</taxon>
        <taxon>Bacillati</taxon>
        <taxon>Actinomycetota</taxon>
        <taxon>Actinomycetes</taxon>
        <taxon>Micrococcales</taxon>
        <taxon>Intrasporangiaceae</taxon>
        <taxon>Terrabacter</taxon>
    </lineage>
</organism>
<dbReference type="Proteomes" id="UP001501285">
    <property type="component" value="Unassembled WGS sequence"/>
</dbReference>
<sequence>MTVSAPRAAQIVSPSTTFVTAHVAAAAFVSAAFAAAAFAAAARREASGSATEGVLAASGEPGKYVAVAVAPVPDRAAWSVPRTFPLIATSPTKAATARSPLVVRRRMRFP</sequence>
<name>A0ABN1ZT43_9MICO</name>
<proteinExistence type="predicted"/>
<evidence type="ECO:0000256" key="1">
    <source>
        <dbReference type="SAM" id="Phobius"/>
    </source>
</evidence>
<keyword evidence="3" id="KW-1185">Reference proteome</keyword>
<evidence type="ECO:0008006" key="4">
    <source>
        <dbReference type="Google" id="ProtNLM"/>
    </source>
</evidence>
<keyword evidence="1" id="KW-0812">Transmembrane</keyword>